<dbReference type="InterPro" id="IPR008250">
    <property type="entry name" value="ATPase_P-typ_transduc_dom_A_sf"/>
</dbReference>
<dbReference type="Ensembl" id="ENSCINT00000035745.1">
    <property type="protein sequence ID" value="ENSCINP00000035723.1"/>
    <property type="gene ID" value="ENSCING00000018891.1"/>
</dbReference>
<feature type="compositionally biased region" description="Basic and acidic residues" evidence="3">
    <location>
        <begin position="9"/>
        <end position="20"/>
    </location>
</feature>
<reference evidence="6" key="3">
    <citation type="submission" date="2025-09" db="UniProtKB">
        <authorList>
            <consortium name="Ensembl"/>
        </authorList>
    </citation>
    <scope>IDENTIFICATION</scope>
</reference>
<feature type="transmembrane region" description="Helical" evidence="4">
    <location>
        <begin position="110"/>
        <end position="129"/>
    </location>
</feature>
<keyword evidence="4" id="KW-0812">Transmembrane</keyword>
<dbReference type="SUPFAM" id="SSF81665">
    <property type="entry name" value="Calcium ATPase, transmembrane domain M"/>
    <property type="match status" value="1"/>
</dbReference>
<keyword evidence="4" id="KW-1133">Transmembrane helix</keyword>
<dbReference type="STRING" id="7719.ENSCINP00000035723"/>
<keyword evidence="4" id="KW-0472">Membrane</keyword>
<dbReference type="PANTHER" id="PTHR43294">
    <property type="entry name" value="SODIUM/POTASSIUM-TRANSPORTING ATPASE SUBUNIT ALPHA"/>
    <property type="match status" value="1"/>
</dbReference>
<evidence type="ECO:0000313" key="6">
    <source>
        <dbReference type="Ensembl" id="ENSCINP00000035723.1"/>
    </source>
</evidence>
<evidence type="ECO:0000313" key="7">
    <source>
        <dbReference type="Proteomes" id="UP000008144"/>
    </source>
</evidence>
<name>H2Y1D9_CIOIN</name>
<reference evidence="6" key="2">
    <citation type="submission" date="2025-08" db="UniProtKB">
        <authorList>
            <consortium name="Ensembl"/>
        </authorList>
    </citation>
    <scope>IDENTIFICATION</scope>
</reference>
<comment type="subcellular location">
    <subcellularLocation>
        <location evidence="1">Cell membrane</location>
        <topology evidence="1">Multi-pass membrane protein</topology>
    </subcellularLocation>
</comment>
<dbReference type="SUPFAM" id="SSF81653">
    <property type="entry name" value="Calcium ATPase, transduction domain A"/>
    <property type="match status" value="1"/>
</dbReference>
<dbReference type="InterPro" id="IPR023298">
    <property type="entry name" value="ATPase_P-typ_TM_dom_sf"/>
</dbReference>
<reference evidence="7" key="1">
    <citation type="journal article" date="2002" name="Science">
        <title>The draft genome of Ciona intestinalis: insights into chordate and vertebrate origins.</title>
        <authorList>
            <person name="Dehal P."/>
            <person name="Satou Y."/>
            <person name="Campbell R.K."/>
            <person name="Chapman J."/>
            <person name="Degnan B."/>
            <person name="De Tomaso A."/>
            <person name="Davidson B."/>
            <person name="Di Gregorio A."/>
            <person name="Gelpke M."/>
            <person name="Goodstein D.M."/>
            <person name="Harafuji N."/>
            <person name="Hastings K.E."/>
            <person name="Ho I."/>
            <person name="Hotta K."/>
            <person name="Huang W."/>
            <person name="Kawashima T."/>
            <person name="Lemaire P."/>
            <person name="Martinez D."/>
            <person name="Meinertzhagen I.A."/>
            <person name="Necula S."/>
            <person name="Nonaka M."/>
            <person name="Putnam N."/>
            <person name="Rash S."/>
            <person name="Saiga H."/>
            <person name="Satake M."/>
            <person name="Terry A."/>
            <person name="Yamada L."/>
            <person name="Wang H.G."/>
            <person name="Awazu S."/>
            <person name="Azumi K."/>
            <person name="Boore J."/>
            <person name="Branno M."/>
            <person name="Chin-Bow S."/>
            <person name="DeSantis R."/>
            <person name="Doyle S."/>
            <person name="Francino P."/>
            <person name="Keys D.N."/>
            <person name="Haga S."/>
            <person name="Hayashi H."/>
            <person name="Hino K."/>
            <person name="Imai K.S."/>
            <person name="Inaba K."/>
            <person name="Kano S."/>
            <person name="Kobayashi K."/>
            <person name="Kobayashi M."/>
            <person name="Lee B.I."/>
            <person name="Makabe K.W."/>
            <person name="Manohar C."/>
            <person name="Matassi G."/>
            <person name="Medina M."/>
            <person name="Mochizuki Y."/>
            <person name="Mount S."/>
            <person name="Morishita T."/>
            <person name="Miura S."/>
            <person name="Nakayama A."/>
            <person name="Nishizaka S."/>
            <person name="Nomoto H."/>
            <person name="Ohta F."/>
            <person name="Oishi K."/>
            <person name="Rigoutsos I."/>
            <person name="Sano M."/>
            <person name="Sasaki A."/>
            <person name="Sasakura Y."/>
            <person name="Shoguchi E."/>
            <person name="Shin-i T."/>
            <person name="Spagnuolo A."/>
            <person name="Stainier D."/>
            <person name="Suzuki M.M."/>
            <person name="Tassy O."/>
            <person name="Takatori N."/>
            <person name="Tokuoka M."/>
            <person name="Yagi K."/>
            <person name="Yoshizaki F."/>
            <person name="Wada S."/>
            <person name="Zhang C."/>
            <person name="Hyatt P.D."/>
            <person name="Larimer F."/>
            <person name="Detter C."/>
            <person name="Doggett N."/>
            <person name="Glavina T."/>
            <person name="Hawkins T."/>
            <person name="Richardson P."/>
            <person name="Lucas S."/>
            <person name="Kohara Y."/>
            <person name="Levine M."/>
            <person name="Satoh N."/>
            <person name="Rokhsar D.S."/>
        </authorList>
    </citation>
    <scope>NUCLEOTIDE SEQUENCE [LARGE SCALE GENOMIC DNA]</scope>
</reference>
<dbReference type="Gene3D" id="1.20.1110.10">
    <property type="entry name" value="Calcium-transporting ATPase, transmembrane domain"/>
    <property type="match status" value="1"/>
</dbReference>
<feature type="transmembrane region" description="Helical" evidence="4">
    <location>
        <begin position="77"/>
        <end position="98"/>
    </location>
</feature>
<proteinExistence type="predicted"/>
<dbReference type="Proteomes" id="UP000008144">
    <property type="component" value="Unassembled WGS sequence"/>
</dbReference>
<dbReference type="HOGENOM" id="CLU_100446_0_0_1"/>
<evidence type="ECO:0000256" key="2">
    <source>
        <dbReference type="ARBA" id="ARBA00022475"/>
    </source>
</evidence>
<keyword evidence="2" id="KW-1003">Cell membrane</keyword>
<evidence type="ECO:0000256" key="1">
    <source>
        <dbReference type="ARBA" id="ARBA00004651"/>
    </source>
</evidence>
<organism evidence="6 7">
    <name type="scientific">Ciona intestinalis</name>
    <name type="common">Transparent sea squirt</name>
    <name type="synonym">Ascidia intestinalis</name>
    <dbReference type="NCBI Taxonomy" id="7719"/>
    <lineage>
        <taxon>Eukaryota</taxon>
        <taxon>Metazoa</taxon>
        <taxon>Chordata</taxon>
        <taxon>Tunicata</taxon>
        <taxon>Ascidiacea</taxon>
        <taxon>Phlebobranchia</taxon>
        <taxon>Cionidae</taxon>
        <taxon>Ciona</taxon>
    </lineage>
</organism>
<feature type="region of interest" description="Disordered" evidence="3">
    <location>
        <begin position="1"/>
        <end position="20"/>
    </location>
</feature>
<dbReference type="Pfam" id="PF00690">
    <property type="entry name" value="Cation_ATPase_N"/>
    <property type="match status" value="1"/>
</dbReference>
<evidence type="ECO:0000259" key="5">
    <source>
        <dbReference type="SMART" id="SM00831"/>
    </source>
</evidence>
<dbReference type="FunFam" id="1.20.1110.10:FF:000162">
    <property type="match status" value="1"/>
</dbReference>
<dbReference type="GeneTree" id="ENSGT00940000154840"/>
<dbReference type="InterPro" id="IPR059000">
    <property type="entry name" value="ATPase_P-type_domA"/>
</dbReference>
<dbReference type="SMART" id="SM00831">
    <property type="entry name" value="Cation_ATPase_N"/>
    <property type="match status" value="1"/>
</dbReference>
<evidence type="ECO:0000256" key="3">
    <source>
        <dbReference type="SAM" id="MobiDB-lite"/>
    </source>
</evidence>
<keyword evidence="7" id="KW-1185">Reference proteome</keyword>
<dbReference type="OMA" id="DIEMANF"/>
<dbReference type="InterPro" id="IPR050510">
    <property type="entry name" value="Cation_transp_ATPase_P-type"/>
</dbReference>
<dbReference type="PRINTS" id="PR00121">
    <property type="entry name" value="NAKATPASE"/>
</dbReference>
<feature type="domain" description="Cation-transporting P-type ATPase N-terminal" evidence="5">
    <location>
        <begin position="23"/>
        <end position="97"/>
    </location>
</feature>
<dbReference type="Gene3D" id="2.70.150.10">
    <property type="entry name" value="Calcium-transporting ATPase, cytoplasmic transduction domain A"/>
    <property type="match status" value="1"/>
</dbReference>
<dbReference type="PANTHER" id="PTHR43294:SF13">
    <property type="entry name" value="SODIUM_POTASSIUM-TRANSPORTING ATPASE SUBUNIT ALPHA"/>
    <property type="match status" value="1"/>
</dbReference>
<sequence>MGQKKGKKEKKDMDDLKKELEMDEHRVPLEELLARLQTDPQKGLTSKQAAEILERDGPNCLTPPKTTPEWIKFCKNLFGGFSTLLWIGAILCLFSFALESQNENPNWDNFYLGVVLASVVIITGCFQYYQESKSSKIMESFKNMIPQQALVIRDGEKCQILAQNIVLGDICEVKGGDRIPADLRVISASG</sequence>
<accession>H2Y1D9</accession>
<protein>
    <recommendedName>
        <fullName evidence="5">Cation-transporting P-type ATPase N-terminal domain-containing protein</fullName>
    </recommendedName>
</protein>
<dbReference type="InParanoid" id="H2Y1D9"/>
<dbReference type="Pfam" id="PF00122">
    <property type="entry name" value="E1-E2_ATPase"/>
    <property type="match status" value="1"/>
</dbReference>
<dbReference type="GO" id="GO:0005886">
    <property type="term" value="C:plasma membrane"/>
    <property type="evidence" value="ECO:0007669"/>
    <property type="project" value="UniProtKB-SubCell"/>
</dbReference>
<dbReference type="InterPro" id="IPR004014">
    <property type="entry name" value="ATPase_P-typ_cation-transptr_N"/>
</dbReference>
<evidence type="ECO:0000256" key="4">
    <source>
        <dbReference type="SAM" id="Phobius"/>
    </source>
</evidence>
<dbReference type="AlphaFoldDB" id="H2Y1D9"/>